<evidence type="ECO:0000256" key="1">
    <source>
        <dbReference type="ARBA" id="ARBA00022801"/>
    </source>
</evidence>
<dbReference type="InterPro" id="IPR018061">
    <property type="entry name" value="Retropepsins"/>
</dbReference>
<evidence type="ECO:0000313" key="4">
    <source>
        <dbReference type="Proteomes" id="UP000796761"/>
    </source>
</evidence>
<accession>A0A8K1G5Z1</accession>
<dbReference type="Gene3D" id="1.10.1200.30">
    <property type="match status" value="1"/>
</dbReference>
<name>A0A8K1G5Z1_9PASS</name>
<dbReference type="SUPFAM" id="SSF47353">
    <property type="entry name" value="Retrovirus capsid dimerization domain-like"/>
    <property type="match status" value="1"/>
</dbReference>
<dbReference type="EMBL" id="SWJQ01000600">
    <property type="protein sequence ID" value="TRZ12372.1"/>
    <property type="molecule type" value="Genomic_DNA"/>
</dbReference>
<dbReference type="GO" id="GO:0006508">
    <property type="term" value="P:proteolysis"/>
    <property type="evidence" value="ECO:0007669"/>
    <property type="project" value="InterPro"/>
</dbReference>
<dbReference type="Pfam" id="PF00607">
    <property type="entry name" value="Gag_p24"/>
    <property type="match status" value="1"/>
</dbReference>
<dbReference type="PROSITE" id="PS50175">
    <property type="entry name" value="ASP_PROT_RETROV"/>
    <property type="match status" value="1"/>
</dbReference>
<comment type="caution">
    <text evidence="3">The sequence shown here is derived from an EMBL/GenBank/DDBJ whole genome shotgun (WGS) entry which is preliminary data.</text>
</comment>
<dbReference type="Gene3D" id="1.10.375.10">
    <property type="entry name" value="Human Immunodeficiency Virus Type 1 Capsid Protein"/>
    <property type="match status" value="1"/>
</dbReference>
<dbReference type="SUPFAM" id="SSF47943">
    <property type="entry name" value="Retrovirus capsid protein, N-terminal core domain"/>
    <property type="match status" value="1"/>
</dbReference>
<dbReference type="PANTHER" id="PTHR40389">
    <property type="entry name" value="ENDOGENOUS RETROVIRUS GROUP K MEMBER 24 GAG POLYPROTEIN-RELATED"/>
    <property type="match status" value="1"/>
</dbReference>
<organism evidence="3 4">
    <name type="scientific">Zosterops borbonicus</name>
    <dbReference type="NCBI Taxonomy" id="364589"/>
    <lineage>
        <taxon>Eukaryota</taxon>
        <taxon>Metazoa</taxon>
        <taxon>Chordata</taxon>
        <taxon>Craniata</taxon>
        <taxon>Vertebrata</taxon>
        <taxon>Euteleostomi</taxon>
        <taxon>Archelosauria</taxon>
        <taxon>Archosauria</taxon>
        <taxon>Dinosauria</taxon>
        <taxon>Saurischia</taxon>
        <taxon>Theropoda</taxon>
        <taxon>Coelurosauria</taxon>
        <taxon>Aves</taxon>
        <taxon>Neognathae</taxon>
        <taxon>Neoaves</taxon>
        <taxon>Telluraves</taxon>
        <taxon>Australaves</taxon>
        <taxon>Passeriformes</taxon>
        <taxon>Sylvioidea</taxon>
        <taxon>Zosteropidae</taxon>
        <taxon>Zosterops</taxon>
    </lineage>
</organism>
<dbReference type="GO" id="GO:0016032">
    <property type="term" value="P:viral process"/>
    <property type="evidence" value="ECO:0007669"/>
    <property type="project" value="InterPro"/>
</dbReference>
<dbReference type="OrthoDB" id="9352756at2759"/>
<dbReference type="InterPro" id="IPR008919">
    <property type="entry name" value="Retrov_capsid_N"/>
</dbReference>
<evidence type="ECO:0000313" key="3">
    <source>
        <dbReference type="EMBL" id="TRZ12372.1"/>
    </source>
</evidence>
<dbReference type="InterPro" id="IPR050195">
    <property type="entry name" value="Primate_lentivir_Gag_pol-like"/>
</dbReference>
<evidence type="ECO:0000259" key="2">
    <source>
        <dbReference type="PROSITE" id="PS50175"/>
    </source>
</evidence>
<feature type="domain" description="Peptidase A2" evidence="2">
    <location>
        <begin position="409"/>
        <end position="487"/>
    </location>
</feature>
<reference evidence="3" key="1">
    <citation type="submission" date="2019-04" db="EMBL/GenBank/DDBJ databases">
        <title>Genome assembly of Zosterops borbonicus 15179.</title>
        <authorList>
            <person name="Leroy T."/>
            <person name="Anselmetti Y."/>
            <person name="Tilak M.-K."/>
            <person name="Nabholz B."/>
        </authorList>
    </citation>
    <scope>NUCLEOTIDE SEQUENCE</scope>
    <source>
        <strain evidence="3">HGM_15179</strain>
        <tissue evidence="3">Muscle</tissue>
    </source>
</reference>
<dbReference type="InterPro" id="IPR045345">
    <property type="entry name" value="Gag_p24_C"/>
</dbReference>
<dbReference type="InterPro" id="IPR021109">
    <property type="entry name" value="Peptidase_aspartic_dom_sf"/>
</dbReference>
<keyword evidence="4" id="KW-1185">Reference proteome</keyword>
<dbReference type="AlphaFoldDB" id="A0A8K1G5Z1"/>
<dbReference type="Pfam" id="PF00077">
    <property type="entry name" value="RVP"/>
    <property type="match status" value="1"/>
</dbReference>
<sequence>MSSKAKSLCTRLRGVAQNKCLSLTGKGFKLHVPIGPQGQSWLSQSGQKGDKRLTYSPVNPKDIQAIVKAIADKGINSAMVSTLVDSVFGNNDMLPFDIKQTCRMIFDGAGMIVFKQEWEENCTRELAQVVGEQHPLQGSSLQRLMGTDPTMITPQAQAQHLRAQEVATTTCAAREAIRTTCRAVAKPAPWSTVTQSESESFTQFVDRLQAAVDTSSLPAEAKGPVVAECLRQQCNSTTKEILHSLPAGSSIATMIKHVAKEEHLAPIQAAVCTALANMMVTPEDHAGPVEKRDTLPKIADQRCREMGAGGGIGPHASPSQLGYPAALLRARQVGRATSQTIAPSGGNQLHDLANAPARANCDPKAAGQYRGRNPWVALAVECEDPPIVWGICRQYPPYCSPSDDTAISVPFLVDMDADVTVIPLTYWPPSWKLEEAPTVGGVGRVSVAKRSVELIAISLHTENGPEKSVTLYAYVMSNVPPLLGQDALSQLRVRATNLP</sequence>
<dbReference type="PANTHER" id="PTHR40389:SF3">
    <property type="entry name" value="IGE-BINDING PROTEIN"/>
    <property type="match status" value="1"/>
</dbReference>
<dbReference type="InterPro" id="IPR008916">
    <property type="entry name" value="Retrov_capsid_C"/>
</dbReference>
<dbReference type="InterPro" id="IPR001995">
    <property type="entry name" value="Peptidase_A2_cat"/>
</dbReference>
<protein>
    <recommendedName>
        <fullName evidence="2">Peptidase A2 domain-containing protein</fullName>
    </recommendedName>
</protein>
<gene>
    <name evidence="3" type="ORF">HGM15179_014746</name>
</gene>
<proteinExistence type="predicted"/>
<dbReference type="Gene3D" id="2.40.70.10">
    <property type="entry name" value="Acid Proteases"/>
    <property type="match status" value="1"/>
</dbReference>
<keyword evidence="1" id="KW-0378">Hydrolase</keyword>
<dbReference type="Proteomes" id="UP000796761">
    <property type="component" value="Unassembled WGS sequence"/>
</dbReference>
<dbReference type="GO" id="GO:0004190">
    <property type="term" value="F:aspartic-type endopeptidase activity"/>
    <property type="evidence" value="ECO:0007669"/>
    <property type="project" value="InterPro"/>
</dbReference>
<dbReference type="SUPFAM" id="SSF50630">
    <property type="entry name" value="Acid proteases"/>
    <property type="match status" value="1"/>
</dbReference>
<dbReference type="Pfam" id="PF19317">
    <property type="entry name" value="Gag_p24_C"/>
    <property type="match status" value="1"/>
</dbReference>